<dbReference type="Gene3D" id="3.30.420.10">
    <property type="entry name" value="Ribonuclease H-like superfamily/Ribonuclease H"/>
    <property type="match status" value="1"/>
</dbReference>
<reference evidence="3 4" key="1">
    <citation type="submission" date="2023-02" db="EMBL/GenBank/DDBJ databases">
        <title>LHISI_Scaffold_Assembly.</title>
        <authorList>
            <person name="Stuart O.P."/>
            <person name="Cleave R."/>
            <person name="Magrath M.J.L."/>
            <person name="Mikheyev A.S."/>
        </authorList>
    </citation>
    <scope>NUCLEOTIDE SEQUENCE [LARGE SCALE GENOMIC DNA]</scope>
    <source>
        <strain evidence="3">Daus_M_001</strain>
        <tissue evidence="3">Leg muscle</tissue>
    </source>
</reference>
<accession>A0ABQ9GEI5</accession>
<feature type="compositionally biased region" description="Basic and acidic residues" evidence="1">
    <location>
        <begin position="638"/>
        <end position="656"/>
    </location>
</feature>
<sequence length="987" mass="110811">MQQPMESDAGSGTYGTVKFILIPNNNANLYHSSLPDHSFVKHELNFVEGARVEILLDFCSCNDGVEGRGQTNLLPNVVRLHSVHFAEGTFNHSRCTPRFTVVTPAQFTPAVDVWLLPSSPRPLSTCFNDRTAEPASHPFRILSSPVLNVDAGCPPNLETIIQIYNPAVVVFLSSPPLREGGGLAWEGRRRHFHLKGKNSRCLFVAQVGKLLRRKVFFLFRLPEEGKKKAVQREGLNSTACLNTPSHTSCDQDNSHCPNPGKQESSLPARELGHDALCDADMRVMQGGGRDGRPSDVGRDGRPKKLLRRPPGAAGRELSSQLCEPDSITGGSLPDIRTWESCRTMTLVCGFPRGSPISPPLSHSGVATCSPNFNLIGYKDLDARGTLGTEIFLRLVEVYGPDVVSALNGAAIVSGVPRWACECELIQRDRRLTVHLVTTEVMCQPTRLSMSSFSIRKCHRGEYLATSHQSTSHKEWERAYSICCATKQREMLFSYDIPRSKDVQKWSVSEELWAAFNIENLRADEVEVSNGIVRHDSHLRKSEVNRLGIEPGSPWWEASRQTAYPPLPLKSKKPFQQASPELTPRDLNLFPALEKKLLGGYHFFAQDDFEAAVPNTRTFTLSGGNLTVWDTDNLEQGKQKSDSFLKKKNSGHAEKKARNSVPYSNTLPGQHVLPPCDEPTSICIHIGGGKERDEEKKKCEQQEIKDGWIKIMARSFGDKSGTKIVNGSRASVVKVYREWMKITIGNNRHGNCGAPRAIEVRNERRLRRCVMANRQAIAVQMNQRASRQVSTATVQRTLLRMRRRSRWRTTAPMLTQPSPTSHVFSCIEGMEFTVFREKLRRTDTLQPLLDEHKAMGAVLWSGECSRGINSLCPIIRVEGTLDRFGYESILGDHARPYMMIVYPREDGIFQQDNAPCQKAGSVHTWLEEHNQDVKVLPWPPNSPYLNPFEHLWDHLDRRVRRLSPPPHTFQQLRDALQTAWLQIPAIST</sequence>
<name>A0ABQ9GEI5_9NEOP</name>
<keyword evidence="4" id="KW-1185">Reference proteome</keyword>
<evidence type="ECO:0000256" key="1">
    <source>
        <dbReference type="SAM" id="MobiDB-lite"/>
    </source>
</evidence>
<evidence type="ECO:0000313" key="3">
    <source>
        <dbReference type="EMBL" id="KAJ8870805.1"/>
    </source>
</evidence>
<dbReference type="Pfam" id="PF13358">
    <property type="entry name" value="DDE_3"/>
    <property type="match status" value="1"/>
</dbReference>
<dbReference type="Proteomes" id="UP001159363">
    <property type="component" value="Chromosome 11"/>
</dbReference>
<dbReference type="InterPro" id="IPR036397">
    <property type="entry name" value="RNaseH_sf"/>
</dbReference>
<protein>
    <recommendedName>
        <fullName evidence="2">Tc1-like transposase DDE domain-containing protein</fullName>
    </recommendedName>
</protein>
<evidence type="ECO:0000259" key="2">
    <source>
        <dbReference type="Pfam" id="PF13358"/>
    </source>
</evidence>
<feature type="compositionally biased region" description="Polar residues" evidence="1">
    <location>
        <begin position="246"/>
        <end position="265"/>
    </location>
</feature>
<feature type="domain" description="Tc1-like transposase DDE" evidence="2">
    <location>
        <begin position="911"/>
        <end position="960"/>
    </location>
</feature>
<dbReference type="InterPro" id="IPR038717">
    <property type="entry name" value="Tc1-like_DDE_dom"/>
</dbReference>
<proteinExistence type="predicted"/>
<feature type="region of interest" description="Disordered" evidence="1">
    <location>
        <begin position="246"/>
        <end position="266"/>
    </location>
</feature>
<organism evidence="3 4">
    <name type="scientific">Dryococelus australis</name>
    <dbReference type="NCBI Taxonomy" id="614101"/>
    <lineage>
        <taxon>Eukaryota</taxon>
        <taxon>Metazoa</taxon>
        <taxon>Ecdysozoa</taxon>
        <taxon>Arthropoda</taxon>
        <taxon>Hexapoda</taxon>
        <taxon>Insecta</taxon>
        <taxon>Pterygota</taxon>
        <taxon>Neoptera</taxon>
        <taxon>Polyneoptera</taxon>
        <taxon>Phasmatodea</taxon>
        <taxon>Verophasmatodea</taxon>
        <taxon>Anareolatae</taxon>
        <taxon>Phasmatidae</taxon>
        <taxon>Eurycanthinae</taxon>
        <taxon>Dryococelus</taxon>
    </lineage>
</organism>
<evidence type="ECO:0000313" key="4">
    <source>
        <dbReference type="Proteomes" id="UP001159363"/>
    </source>
</evidence>
<comment type="caution">
    <text evidence="3">The sequence shown here is derived from an EMBL/GenBank/DDBJ whole genome shotgun (WGS) entry which is preliminary data.</text>
</comment>
<feature type="region of interest" description="Disordered" evidence="1">
    <location>
        <begin position="283"/>
        <end position="323"/>
    </location>
</feature>
<feature type="region of interest" description="Disordered" evidence="1">
    <location>
        <begin position="638"/>
        <end position="665"/>
    </location>
</feature>
<gene>
    <name evidence="3" type="ORF">PR048_027104</name>
</gene>
<dbReference type="EMBL" id="JARBHB010000012">
    <property type="protein sequence ID" value="KAJ8870805.1"/>
    <property type="molecule type" value="Genomic_DNA"/>
</dbReference>
<feature type="compositionally biased region" description="Basic and acidic residues" evidence="1">
    <location>
        <begin position="289"/>
        <end position="302"/>
    </location>
</feature>